<protein>
    <submittedName>
        <fullName evidence="2">Uncharacterized protein</fullName>
    </submittedName>
</protein>
<dbReference type="EMBL" id="KZ305018">
    <property type="protein sequence ID" value="PIA64216.1"/>
    <property type="molecule type" value="Genomic_DNA"/>
</dbReference>
<gene>
    <name evidence="2" type="ORF">AQUCO_00100001v1</name>
    <name evidence="1" type="ORF">AQUCO_01900183v1</name>
</gene>
<dbReference type="Proteomes" id="UP000230069">
    <property type="component" value="Unassembled WGS sequence"/>
</dbReference>
<organism evidence="2 3">
    <name type="scientific">Aquilegia coerulea</name>
    <name type="common">Rocky mountain columbine</name>
    <dbReference type="NCBI Taxonomy" id="218851"/>
    <lineage>
        <taxon>Eukaryota</taxon>
        <taxon>Viridiplantae</taxon>
        <taxon>Streptophyta</taxon>
        <taxon>Embryophyta</taxon>
        <taxon>Tracheophyta</taxon>
        <taxon>Spermatophyta</taxon>
        <taxon>Magnoliopsida</taxon>
        <taxon>Ranunculales</taxon>
        <taxon>Ranunculaceae</taxon>
        <taxon>Thalictroideae</taxon>
        <taxon>Aquilegia</taxon>
    </lineage>
</organism>
<evidence type="ECO:0000313" key="1">
    <source>
        <dbReference type="EMBL" id="PIA43606.1"/>
    </source>
</evidence>
<keyword evidence="3" id="KW-1185">Reference proteome</keyword>
<reference evidence="2 3" key="1">
    <citation type="submission" date="2017-09" db="EMBL/GenBank/DDBJ databases">
        <title>WGS assembly of Aquilegia coerulea Goldsmith.</title>
        <authorList>
            <person name="Hodges S."/>
            <person name="Kramer E."/>
            <person name="Nordborg M."/>
            <person name="Tomkins J."/>
            <person name="Borevitz J."/>
            <person name="Derieg N."/>
            <person name="Yan J."/>
            <person name="Mihaltcheva S."/>
            <person name="Hayes R.D."/>
            <person name="Rokhsar D."/>
        </authorList>
    </citation>
    <scope>NUCLEOTIDE SEQUENCE [LARGE SCALE GENOMIC DNA]</scope>
    <source>
        <strain evidence="3">cv. Goldsmith</strain>
    </source>
</reference>
<dbReference type="AlphaFoldDB" id="A0A2G5F8D9"/>
<name>A0A2G5F8D9_AQUCA</name>
<evidence type="ECO:0000313" key="3">
    <source>
        <dbReference type="Proteomes" id="UP000230069"/>
    </source>
</evidence>
<dbReference type="EMBL" id="KZ305036">
    <property type="protein sequence ID" value="PIA43606.1"/>
    <property type="molecule type" value="Genomic_DNA"/>
</dbReference>
<proteinExistence type="predicted"/>
<evidence type="ECO:0000313" key="2">
    <source>
        <dbReference type="EMBL" id="PIA64216.1"/>
    </source>
</evidence>
<sequence length="75" mass="8861">MLPFVIDFSKLLSTTISLFLSALPLAWCWLINNFWMQEIGAISNCQSLHYCLYSNKVHRTPWLFTVEVFHRKLIL</sequence>
<accession>A0A2G5F8D9</accession>